<dbReference type="GO" id="GO:0015194">
    <property type="term" value="F:L-serine transmembrane transporter activity"/>
    <property type="evidence" value="ECO:0007669"/>
    <property type="project" value="TreeGrafter"/>
</dbReference>
<gene>
    <name evidence="12" type="ORF">PhCBS80983_g05669</name>
</gene>
<dbReference type="GO" id="GO:0015189">
    <property type="term" value="F:L-lysine transmembrane transporter activity"/>
    <property type="evidence" value="ECO:0007669"/>
    <property type="project" value="TreeGrafter"/>
</dbReference>
<reference evidence="12 13" key="1">
    <citation type="journal article" date="2019" name="Sci. Rep.">
        <title>Comparative genomics of chytrid fungi reveal insights into the obligate biotrophic and pathogenic lifestyle of Synchytrium endobioticum.</title>
        <authorList>
            <person name="van de Vossenberg B.T.L.H."/>
            <person name="Warris S."/>
            <person name="Nguyen H.D.T."/>
            <person name="van Gent-Pelzer M.P.E."/>
            <person name="Joly D.L."/>
            <person name="van de Geest H.C."/>
            <person name="Bonants P.J.M."/>
            <person name="Smith D.S."/>
            <person name="Levesque C.A."/>
            <person name="van der Lee T.A.J."/>
        </authorList>
    </citation>
    <scope>NUCLEOTIDE SEQUENCE [LARGE SCALE GENOMIC DNA]</scope>
    <source>
        <strain evidence="12 13">CBS 809.83</strain>
    </source>
</reference>
<dbReference type="Pfam" id="PF01490">
    <property type="entry name" value="Aa_trans"/>
    <property type="match status" value="1"/>
</dbReference>
<feature type="transmembrane region" description="Helical" evidence="10">
    <location>
        <begin position="107"/>
        <end position="130"/>
    </location>
</feature>
<dbReference type="GO" id="GO:0005302">
    <property type="term" value="F:L-tyrosine transmembrane transporter activity"/>
    <property type="evidence" value="ECO:0007669"/>
    <property type="project" value="TreeGrafter"/>
</dbReference>
<dbReference type="InterPro" id="IPR013057">
    <property type="entry name" value="AA_transpt_TM"/>
</dbReference>
<evidence type="ECO:0000256" key="7">
    <source>
        <dbReference type="ARBA" id="ARBA00022989"/>
    </source>
</evidence>
<sequence length="528" mass="56315">MPDYRPLSAASKRAASNGGPASEDDGEHGSGPHSPASPTPRQPSPARSYGTYRSVGSDLESDDEEVDVDVEEDAPHPTGSLASSVINISNTILGSGMLAMPSALESIGLGFGIILIGLSGSAAAFGLLLLTEVAAKVGRTSSFNACSKITYPSAAVWFDVAIAVKCFGVSVSYLVICGDLLPKVVAGFAPGIPADSMLRTKTLWVFMSLAIVSPLCFLRRLDSLRYTSAFALTAVVYLVFIVVSYFFAGQMEGMPPRPSWDEIRWFQLDGSFFEHLPIFVFGFTCHQNIFSVYNELVDNTPARVKGVVLTSVGTAFSVYEIVAVLGYLTFGTAVTSNIIAQYPASPLITGGQLAIAFLVLLSYPLQCHPARASIDKIITSIAPKATATLVHGTEEAVDERQPVVRRIPGGISTRRWMAITLTLMTASLLLAVVMNDLGKVLAFVGATGSTTICYILPGLFYYKHSKVEEQKRSLLALDRPGPSKWNFKRLGAIALTTFGVFVMATSLGSLAFGSHINIGHSTSMDGRV</sequence>
<accession>A0A507DUS6</accession>
<keyword evidence="3" id="KW-0813">Transport</keyword>
<dbReference type="GO" id="GO:0005313">
    <property type="term" value="F:L-glutamate transmembrane transporter activity"/>
    <property type="evidence" value="ECO:0007669"/>
    <property type="project" value="TreeGrafter"/>
</dbReference>
<evidence type="ECO:0000313" key="12">
    <source>
        <dbReference type="EMBL" id="TPX54955.1"/>
    </source>
</evidence>
<evidence type="ECO:0000256" key="1">
    <source>
        <dbReference type="ARBA" id="ARBA00004128"/>
    </source>
</evidence>
<evidence type="ECO:0000256" key="4">
    <source>
        <dbReference type="ARBA" id="ARBA00022554"/>
    </source>
</evidence>
<feature type="transmembrane region" description="Helical" evidence="10">
    <location>
        <begin position="342"/>
        <end position="363"/>
    </location>
</feature>
<dbReference type="PANTHER" id="PTHR22950:SF678">
    <property type="entry name" value="VACUOLAR AMINO ACID TRANSPORTER 5-RELATED"/>
    <property type="match status" value="1"/>
</dbReference>
<evidence type="ECO:0000256" key="3">
    <source>
        <dbReference type="ARBA" id="ARBA00022448"/>
    </source>
</evidence>
<name>A0A507DUS6_9FUNG</name>
<keyword evidence="8 10" id="KW-0472">Membrane</keyword>
<feature type="domain" description="Amino acid transporter transmembrane" evidence="11">
    <location>
        <begin position="78"/>
        <end position="473"/>
    </location>
</feature>
<feature type="compositionally biased region" description="Acidic residues" evidence="9">
    <location>
        <begin position="59"/>
        <end position="72"/>
    </location>
</feature>
<feature type="transmembrane region" description="Helical" evidence="10">
    <location>
        <begin position="229"/>
        <end position="248"/>
    </location>
</feature>
<protein>
    <recommendedName>
        <fullName evidence="11">Amino acid transporter transmembrane domain-containing protein</fullName>
    </recommendedName>
</protein>
<keyword evidence="4" id="KW-0926">Vacuole</keyword>
<evidence type="ECO:0000256" key="6">
    <source>
        <dbReference type="ARBA" id="ARBA00022970"/>
    </source>
</evidence>
<feature type="transmembrane region" description="Helical" evidence="10">
    <location>
        <begin position="440"/>
        <end position="462"/>
    </location>
</feature>
<feature type="region of interest" description="Disordered" evidence="9">
    <location>
        <begin position="1"/>
        <end position="81"/>
    </location>
</feature>
<evidence type="ECO:0000259" key="11">
    <source>
        <dbReference type="Pfam" id="PF01490"/>
    </source>
</evidence>
<feature type="transmembrane region" description="Helical" evidence="10">
    <location>
        <begin position="151"/>
        <end position="176"/>
    </location>
</feature>
<dbReference type="AlphaFoldDB" id="A0A507DUS6"/>
<keyword evidence="6" id="KW-0029">Amino-acid transport</keyword>
<organism evidence="12 13">
    <name type="scientific">Powellomyces hirtus</name>
    <dbReference type="NCBI Taxonomy" id="109895"/>
    <lineage>
        <taxon>Eukaryota</taxon>
        <taxon>Fungi</taxon>
        <taxon>Fungi incertae sedis</taxon>
        <taxon>Chytridiomycota</taxon>
        <taxon>Chytridiomycota incertae sedis</taxon>
        <taxon>Chytridiomycetes</taxon>
        <taxon>Spizellomycetales</taxon>
        <taxon>Powellomycetaceae</taxon>
        <taxon>Powellomyces</taxon>
    </lineage>
</organism>
<dbReference type="GO" id="GO:0061459">
    <property type="term" value="F:L-arginine transmembrane transporter activity"/>
    <property type="evidence" value="ECO:0007669"/>
    <property type="project" value="TreeGrafter"/>
</dbReference>
<dbReference type="Proteomes" id="UP000318582">
    <property type="component" value="Unassembled WGS sequence"/>
</dbReference>
<feature type="transmembrane region" description="Helical" evidence="10">
    <location>
        <begin position="196"/>
        <end position="217"/>
    </location>
</feature>
<dbReference type="STRING" id="109895.A0A507DUS6"/>
<dbReference type="GO" id="GO:0005290">
    <property type="term" value="F:L-histidine transmembrane transporter activity"/>
    <property type="evidence" value="ECO:0007669"/>
    <property type="project" value="TreeGrafter"/>
</dbReference>
<keyword evidence="7 10" id="KW-1133">Transmembrane helix</keyword>
<comment type="similarity">
    <text evidence="2">Belongs to the amino acid/polyamine transporter 2 family.</text>
</comment>
<comment type="subcellular location">
    <subcellularLocation>
        <location evidence="1">Vacuole membrane</location>
        <topology evidence="1">Multi-pass membrane protein</topology>
    </subcellularLocation>
</comment>
<evidence type="ECO:0000256" key="5">
    <source>
        <dbReference type="ARBA" id="ARBA00022692"/>
    </source>
</evidence>
<dbReference type="PANTHER" id="PTHR22950">
    <property type="entry name" value="AMINO ACID TRANSPORTER"/>
    <property type="match status" value="1"/>
</dbReference>
<keyword evidence="5 10" id="KW-0812">Transmembrane</keyword>
<feature type="transmembrane region" description="Helical" evidence="10">
    <location>
        <begin position="275"/>
        <end position="294"/>
    </location>
</feature>
<evidence type="ECO:0000256" key="2">
    <source>
        <dbReference type="ARBA" id="ARBA00008066"/>
    </source>
</evidence>
<feature type="transmembrane region" description="Helical" evidence="10">
    <location>
        <begin position="490"/>
        <end position="512"/>
    </location>
</feature>
<feature type="transmembrane region" description="Helical" evidence="10">
    <location>
        <begin position="416"/>
        <end position="434"/>
    </location>
</feature>
<evidence type="ECO:0000256" key="10">
    <source>
        <dbReference type="SAM" id="Phobius"/>
    </source>
</evidence>
<dbReference type="GO" id="GO:0000329">
    <property type="term" value="C:fungal-type vacuole membrane"/>
    <property type="evidence" value="ECO:0007669"/>
    <property type="project" value="TreeGrafter"/>
</dbReference>
<evidence type="ECO:0000313" key="13">
    <source>
        <dbReference type="Proteomes" id="UP000318582"/>
    </source>
</evidence>
<evidence type="ECO:0000256" key="8">
    <source>
        <dbReference type="ARBA" id="ARBA00023136"/>
    </source>
</evidence>
<dbReference type="EMBL" id="QEAQ01000132">
    <property type="protein sequence ID" value="TPX54955.1"/>
    <property type="molecule type" value="Genomic_DNA"/>
</dbReference>
<proteinExistence type="inferred from homology"/>
<evidence type="ECO:0000256" key="9">
    <source>
        <dbReference type="SAM" id="MobiDB-lite"/>
    </source>
</evidence>
<keyword evidence="13" id="KW-1185">Reference proteome</keyword>
<feature type="transmembrane region" description="Helical" evidence="10">
    <location>
        <begin position="306"/>
        <end position="330"/>
    </location>
</feature>
<comment type="caution">
    <text evidence="12">The sequence shown here is derived from an EMBL/GenBank/DDBJ whole genome shotgun (WGS) entry which is preliminary data.</text>
</comment>